<evidence type="ECO:0000313" key="3">
    <source>
        <dbReference type="Proteomes" id="UP000807716"/>
    </source>
</evidence>
<name>A0A9P6Q6X3_9FUNG</name>
<comment type="caution">
    <text evidence="2">The sequence shown here is derived from an EMBL/GenBank/DDBJ whole genome shotgun (WGS) entry which is preliminary data.</text>
</comment>
<dbReference type="Proteomes" id="UP000807716">
    <property type="component" value="Unassembled WGS sequence"/>
</dbReference>
<reference evidence="2" key="1">
    <citation type="journal article" date="2020" name="Fungal Divers.">
        <title>Resolving the Mortierellaceae phylogeny through synthesis of multi-gene phylogenetics and phylogenomics.</title>
        <authorList>
            <person name="Vandepol N."/>
            <person name="Liber J."/>
            <person name="Desiro A."/>
            <person name="Na H."/>
            <person name="Kennedy M."/>
            <person name="Barry K."/>
            <person name="Grigoriev I.V."/>
            <person name="Miller A.N."/>
            <person name="O'Donnell K."/>
            <person name="Stajich J.E."/>
            <person name="Bonito G."/>
        </authorList>
    </citation>
    <scope>NUCLEOTIDE SEQUENCE</scope>
    <source>
        <strain evidence="2">BC1065</strain>
    </source>
</reference>
<accession>A0A9P6Q6X3</accession>
<dbReference type="AlphaFoldDB" id="A0A9P6Q6X3"/>
<dbReference type="OrthoDB" id="10517051at2759"/>
<evidence type="ECO:0000313" key="2">
    <source>
        <dbReference type="EMBL" id="KAG0259360.1"/>
    </source>
</evidence>
<proteinExistence type="predicted"/>
<feature type="compositionally biased region" description="Polar residues" evidence="1">
    <location>
        <begin position="783"/>
        <end position="795"/>
    </location>
</feature>
<organism evidence="2 3">
    <name type="scientific">Actinomortierella ambigua</name>
    <dbReference type="NCBI Taxonomy" id="1343610"/>
    <lineage>
        <taxon>Eukaryota</taxon>
        <taxon>Fungi</taxon>
        <taxon>Fungi incertae sedis</taxon>
        <taxon>Mucoromycota</taxon>
        <taxon>Mortierellomycotina</taxon>
        <taxon>Mortierellomycetes</taxon>
        <taxon>Mortierellales</taxon>
        <taxon>Mortierellaceae</taxon>
        <taxon>Actinomortierella</taxon>
    </lineage>
</organism>
<keyword evidence="3" id="KW-1185">Reference proteome</keyword>
<feature type="compositionally biased region" description="Polar residues" evidence="1">
    <location>
        <begin position="500"/>
        <end position="509"/>
    </location>
</feature>
<evidence type="ECO:0000256" key="1">
    <source>
        <dbReference type="SAM" id="MobiDB-lite"/>
    </source>
</evidence>
<feature type="region of interest" description="Disordered" evidence="1">
    <location>
        <begin position="500"/>
        <end position="538"/>
    </location>
</feature>
<feature type="region of interest" description="Disordered" evidence="1">
    <location>
        <begin position="763"/>
        <end position="795"/>
    </location>
</feature>
<protein>
    <submittedName>
        <fullName evidence="2">Uncharacterized protein</fullName>
    </submittedName>
</protein>
<sequence length="877" mass="97404">MRPRSLSIALNITTRKKKPISPALRSAPQLSMEDAAEKDYAILVPESHTEDNCLGDISPLPYHNTSFIQSLLYIPAEMIFCRLPSMCDNLYVALIEAERRLLKATKDLQNADQYFFELVPNDTHRHEFRSCIHHYHTLRVSAIHELIHCILGIIETSDYQECRDPAVRDYRNTYLPHDREYMNNNEQTLLVTLWLISECVQRDVPIFFEGVNLLPLVESEAKQHFDYMHKIRLQFLRLAKYVNDHGVPPEREVKLLCGVYIRYQLAWTALEAKIHRTLAKKCLEWPSRHSFFSLGSMASMPNLHASSDSNSLHTPAVARHLAHEWAGHPALMVFKYPPSLQEDTECYLGMRSRHVAAWSFREAILRAFSLSSHIVWRGESAADASKQHRGCRPYFADCLMAALRFGFAESYLGPDVLNDAQLLPRNAARLMVFIMAIPFAMADPSPQTKRCSSVMAKPNVLDRLYDKFLRLTHHYSPHRSIVPSLSSVRLPKPFMNSHSSLPVTSLSTDGESDPEDLRPLESTQSSSSNTLSIMGSTTTSKPTLLTTYYEQSEPLALTFRSATRKEAIQCCQRAQAYLGDPDGSVHVEFARIAQLMEQCSGPGLGVACRMLVTTEAAELPPVKEGGQGGRGEEEGVCEGYRNGYHRRASDAALLGPYPPSITPGFLRDSTSSCISVPSVPSIKRPPSIVTLNAGARVTRKRSMSMQIGSASSTTAQQIQRGEGRFLSGPLPTLLPITNDSPAHPPCTSINTTSSLMTKAILTSSGGGGVEAKESQELAKQPPTMASTASDTSNNNPPTMLDKVRAHLSQEDPGSVVVNSIESEMAMVEEGPMERVLATQLSKAVGSLAERFQKLDTFGDVLLEATSIFTTYHTKHFL</sequence>
<gene>
    <name evidence="2" type="ORF">DFQ27_004102</name>
</gene>
<feature type="compositionally biased region" description="Low complexity" evidence="1">
    <location>
        <begin position="522"/>
        <end position="538"/>
    </location>
</feature>
<dbReference type="EMBL" id="JAAAJB010000287">
    <property type="protein sequence ID" value="KAG0259360.1"/>
    <property type="molecule type" value="Genomic_DNA"/>
</dbReference>